<proteinExistence type="predicted"/>
<evidence type="ECO:0000313" key="1">
    <source>
        <dbReference type="EMBL" id="PHQ32744.1"/>
    </source>
</evidence>
<comment type="caution">
    <text evidence="1">The sequence shown here is derived from an EMBL/GenBank/DDBJ whole genome shotgun (WGS) entry which is preliminary data.</text>
</comment>
<keyword evidence="2" id="KW-1185">Reference proteome</keyword>
<protein>
    <submittedName>
        <fullName evidence="1">Uncharacterized protein</fullName>
    </submittedName>
</protein>
<accession>A0A2G1W140</accession>
<gene>
    <name evidence="1" type="ORF">CEE69_24380</name>
</gene>
<dbReference type="AlphaFoldDB" id="A0A2G1W140"/>
<reference evidence="1 2" key="1">
    <citation type="submission" date="2017-06" db="EMBL/GenBank/DDBJ databases">
        <title>Description of Rhodopirellula bahusiensis sp. nov.</title>
        <authorList>
            <person name="Kizina J."/>
            <person name="Harder J."/>
        </authorList>
    </citation>
    <scope>NUCLEOTIDE SEQUENCE [LARGE SCALE GENOMIC DNA]</scope>
    <source>
        <strain evidence="1 2">SWK21</strain>
    </source>
</reference>
<dbReference type="EMBL" id="NIZW01000023">
    <property type="protein sequence ID" value="PHQ32744.1"/>
    <property type="molecule type" value="Genomic_DNA"/>
</dbReference>
<sequence length="131" mass="14655">MCTFLTWHILKLAVTEVGAIGSAFISKFCYRLASQSLLGASQMEWSTEESDQYFPADYEAKASLSCCLSMDHLQRAILEPLATVNFCTSNETCIALRCLSSYDGFLIAGIKLVLRLFRHPFSRSIDPRPCD</sequence>
<dbReference type="Proteomes" id="UP000225740">
    <property type="component" value="Unassembled WGS sequence"/>
</dbReference>
<evidence type="ECO:0000313" key="2">
    <source>
        <dbReference type="Proteomes" id="UP000225740"/>
    </source>
</evidence>
<organism evidence="1 2">
    <name type="scientific">Rhodopirellula bahusiensis</name>
    <dbReference type="NCBI Taxonomy" id="2014065"/>
    <lineage>
        <taxon>Bacteria</taxon>
        <taxon>Pseudomonadati</taxon>
        <taxon>Planctomycetota</taxon>
        <taxon>Planctomycetia</taxon>
        <taxon>Pirellulales</taxon>
        <taxon>Pirellulaceae</taxon>
        <taxon>Rhodopirellula</taxon>
    </lineage>
</organism>
<name>A0A2G1W140_9BACT</name>